<comment type="caution">
    <text evidence="1">The sequence shown here is derived from an EMBL/GenBank/DDBJ whole genome shotgun (WGS) entry which is preliminary data.</text>
</comment>
<organism evidence="1 2">
    <name type="scientific">Dreissena polymorpha</name>
    <name type="common">Zebra mussel</name>
    <name type="synonym">Mytilus polymorpha</name>
    <dbReference type="NCBI Taxonomy" id="45954"/>
    <lineage>
        <taxon>Eukaryota</taxon>
        <taxon>Metazoa</taxon>
        <taxon>Spiralia</taxon>
        <taxon>Lophotrochozoa</taxon>
        <taxon>Mollusca</taxon>
        <taxon>Bivalvia</taxon>
        <taxon>Autobranchia</taxon>
        <taxon>Heteroconchia</taxon>
        <taxon>Euheterodonta</taxon>
        <taxon>Imparidentia</taxon>
        <taxon>Neoheterodontei</taxon>
        <taxon>Myida</taxon>
        <taxon>Dreissenoidea</taxon>
        <taxon>Dreissenidae</taxon>
        <taxon>Dreissena</taxon>
    </lineage>
</organism>
<keyword evidence="2" id="KW-1185">Reference proteome</keyword>
<reference evidence="1" key="2">
    <citation type="submission" date="2020-11" db="EMBL/GenBank/DDBJ databases">
        <authorList>
            <person name="McCartney M.A."/>
            <person name="Auch B."/>
            <person name="Kono T."/>
            <person name="Mallez S."/>
            <person name="Becker A."/>
            <person name="Gohl D.M."/>
            <person name="Silverstein K.A.T."/>
            <person name="Koren S."/>
            <person name="Bechman K.B."/>
            <person name="Herman A."/>
            <person name="Abrahante J.E."/>
            <person name="Garbe J."/>
        </authorList>
    </citation>
    <scope>NUCLEOTIDE SEQUENCE</scope>
    <source>
        <strain evidence="1">Duluth1</strain>
        <tissue evidence="1">Whole animal</tissue>
    </source>
</reference>
<protein>
    <submittedName>
        <fullName evidence="1">Uncharacterized protein</fullName>
    </submittedName>
</protein>
<dbReference type="Proteomes" id="UP000828390">
    <property type="component" value="Unassembled WGS sequence"/>
</dbReference>
<evidence type="ECO:0000313" key="2">
    <source>
        <dbReference type="Proteomes" id="UP000828390"/>
    </source>
</evidence>
<reference evidence="1" key="1">
    <citation type="journal article" date="2019" name="bioRxiv">
        <title>The Genome of the Zebra Mussel, Dreissena polymorpha: A Resource for Invasive Species Research.</title>
        <authorList>
            <person name="McCartney M.A."/>
            <person name="Auch B."/>
            <person name="Kono T."/>
            <person name="Mallez S."/>
            <person name="Zhang Y."/>
            <person name="Obille A."/>
            <person name="Becker A."/>
            <person name="Abrahante J.E."/>
            <person name="Garbe J."/>
            <person name="Badalamenti J.P."/>
            <person name="Herman A."/>
            <person name="Mangelson H."/>
            <person name="Liachko I."/>
            <person name="Sullivan S."/>
            <person name="Sone E.D."/>
            <person name="Koren S."/>
            <person name="Silverstein K.A.T."/>
            <person name="Beckman K.B."/>
            <person name="Gohl D.M."/>
        </authorList>
    </citation>
    <scope>NUCLEOTIDE SEQUENCE</scope>
    <source>
        <strain evidence="1">Duluth1</strain>
        <tissue evidence="1">Whole animal</tissue>
    </source>
</reference>
<dbReference type="AlphaFoldDB" id="A0A9D4KGX3"/>
<gene>
    <name evidence="1" type="ORF">DPMN_112763</name>
</gene>
<accession>A0A9D4KGX3</accession>
<proteinExistence type="predicted"/>
<dbReference type="EMBL" id="JAIWYP010000004">
    <property type="protein sequence ID" value="KAH3839335.1"/>
    <property type="molecule type" value="Genomic_DNA"/>
</dbReference>
<name>A0A9D4KGX3_DREPO</name>
<sequence>MDLIEVMVVTSEEAELVSGVVLESVHEVSVEVEVTNQDQLVMLELIQKTMRGGEA</sequence>
<evidence type="ECO:0000313" key="1">
    <source>
        <dbReference type="EMBL" id="KAH3839335.1"/>
    </source>
</evidence>